<dbReference type="PANTHER" id="PTHR44591:SF3">
    <property type="entry name" value="RESPONSE REGULATORY DOMAIN-CONTAINING PROTEIN"/>
    <property type="match status" value="1"/>
</dbReference>
<keyword evidence="3" id="KW-0175">Coiled coil</keyword>
<dbReference type="InterPro" id="IPR011006">
    <property type="entry name" value="CheY-like_superfamily"/>
</dbReference>
<sequence>MSPPSDPPKQTVVLVLEDDEGLADLYTVWLSEAYDVRTAYTAAEAYEKFDEDVDVALLDRRLPEESGDEVLDWIAQDYPQCRRVMVTAVNPDVDIVDMPFDDYFLKPIDKDSLLDAVQRLEKQRDYEERVQDLYALVRKRSILQSELSEVERSESEEYARLESEISDLKAALAETNEGFDYEDFRGILRCLGNRQRGD</sequence>
<gene>
    <name evidence="5" type="ORF">SAMN04487945_3087</name>
</gene>
<dbReference type="Pfam" id="PF08663">
    <property type="entry name" value="HalX"/>
    <property type="match status" value="1"/>
</dbReference>
<keyword evidence="1 2" id="KW-0597">Phosphoprotein</keyword>
<organism evidence="5 6">
    <name type="scientific">Halobacterium jilantaiense</name>
    <dbReference type="NCBI Taxonomy" id="355548"/>
    <lineage>
        <taxon>Archaea</taxon>
        <taxon>Methanobacteriati</taxon>
        <taxon>Methanobacteriota</taxon>
        <taxon>Stenosarchaea group</taxon>
        <taxon>Halobacteria</taxon>
        <taxon>Halobacteriales</taxon>
        <taxon>Halobacteriaceae</taxon>
        <taxon>Halobacterium</taxon>
    </lineage>
</organism>
<dbReference type="EMBL" id="FOJA01000002">
    <property type="protein sequence ID" value="SEW34837.1"/>
    <property type="molecule type" value="Genomic_DNA"/>
</dbReference>
<dbReference type="Gene3D" id="3.40.50.2300">
    <property type="match status" value="1"/>
</dbReference>
<feature type="domain" description="Response regulatory" evidence="4">
    <location>
        <begin position="12"/>
        <end position="121"/>
    </location>
</feature>
<evidence type="ECO:0000259" key="4">
    <source>
        <dbReference type="PROSITE" id="PS50110"/>
    </source>
</evidence>
<evidence type="ECO:0000256" key="1">
    <source>
        <dbReference type="ARBA" id="ARBA00022553"/>
    </source>
</evidence>
<dbReference type="InterPro" id="IPR001789">
    <property type="entry name" value="Sig_transdc_resp-reg_receiver"/>
</dbReference>
<keyword evidence="6" id="KW-1185">Reference proteome</keyword>
<evidence type="ECO:0000256" key="3">
    <source>
        <dbReference type="SAM" id="Coils"/>
    </source>
</evidence>
<evidence type="ECO:0000313" key="5">
    <source>
        <dbReference type="EMBL" id="SEW34837.1"/>
    </source>
</evidence>
<name>A0A1I0R4D1_9EURY</name>
<feature type="coiled-coil region" evidence="3">
    <location>
        <begin position="151"/>
        <end position="178"/>
    </location>
</feature>
<evidence type="ECO:0000313" key="6">
    <source>
        <dbReference type="Proteomes" id="UP000198518"/>
    </source>
</evidence>
<feature type="modified residue" description="4-aspartylphosphate" evidence="2">
    <location>
        <position position="59"/>
    </location>
</feature>
<dbReference type="OrthoDB" id="86314at2157"/>
<dbReference type="InterPro" id="IPR013971">
    <property type="entry name" value="HalX_domain"/>
</dbReference>
<proteinExistence type="predicted"/>
<accession>A0A1I0R4D1</accession>
<reference evidence="5 6" key="1">
    <citation type="submission" date="2016-10" db="EMBL/GenBank/DDBJ databases">
        <authorList>
            <person name="de Groot N.N."/>
        </authorList>
    </citation>
    <scope>NUCLEOTIDE SEQUENCE [LARGE SCALE GENOMIC DNA]</scope>
    <source>
        <strain evidence="5 6">CGMCC 1.5337</strain>
    </source>
</reference>
<evidence type="ECO:0000256" key="2">
    <source>
        <dbReference type="PROSITE-ProRule" id="PRU00169"/>
    </source>
</evidence>
<dbReference type="Pfam" id="PF00072">
    <property type="entry name" value="Response_reg"/>
    <property type="match status" value="1"/>
</dbReference>
<dbReference type="STRING" id="355548.SAMN04487945_3087"/>
<dbReference type="AlphaFoldDB" id="A0A1I0R4D1"/>
<protein>
    <submittedName>
        <fullName evidence="5">Response regulator receiver domain-containing protein</fullName>
    </submittedName>
</protein>
<dbReference type="SUPFAM" id="SSF52172">
    <property type="entry name" value="CheY-like"/>
    <property type="match status" value="1"/>
</dbReference>
<dbReference type="SMART" id="SM00448">
    <property type="entry name" value="REC"/>
    <property type="match status" value="1"/>
</dbReference>
<dbReference type="GO" id="GO:0000160">
    <property type="term" value="P:phosphorelay signal transduction system"/>
    <property type="evidence" value="ECO:0007669"/>
    <property type="project" value="InterPro"/>
</dbReference>
<dbReference type="PANTHER" id="PTHR44591">
    <property type="entry name" value="STRESS RESPONSE REGULATOR PROTEIN 1"/>
    <property type="match status" value="1"/>
</dbReference>
<dbReference type="Proteomes" id="UP000198518">
    <property type="component" value="Unassembled WGS sequence"/>
</dbReference>
<dbReference type="PROSITE" id="PS50110">
    <property type="entry name" value="RESPONSE_REGULATORY"/>
    <property type="match status" value="1"/>
</dbReference>
<dbReference type="InterPro" id="IPR050595">
    <property type="entry name" value="Bact_response_regulator"/>
</dbReference>